<keyword evidence="2" id="KW-0813">Transport</keyword>
<reference evidence="8" key="1">
    <citation type="journal article" date="2023" name="Mol. Phylogenet. Evol.">
        <title>Genome-scale phylogeny and comparative genomics of the fungal order Sordariales.</title>
        <authorList>
            <person name="Hensen N."/>
            <person name="Bonometti L."/>
            <person name="Westerberg I."/>
            <person name="Brannstrom I.O."/>
            <person name="Guillou S."/>
            <person name="Cros-Aarteil S."/>
            <person name="Calhoun S."/>
            <person name="Haridas S."/>
            <person name="Kuo A."/>
            <person name="Mondo S."/>
            <person name="Pangilinan J."/>
            <person name="Riley R."/>
            <person name="LaButti K."/>
            <person name="Andreopoulos B."/>
            <person name="Lipzen A."/>
            <person name="Chen C."/>
            <person name="Yan M."/>
            <person name="Daum C."/>
            <person name="Ng V."/>
            <person name="Clum A."/>
            <person name="Steindorff A."/>
            <person name="Ohm R.A."/>
            <person name="Martin F."/>
            <person name="Silar P."/>
            <person name="Natvig D.O."/>
            <person name="Lalanne C."/>
            <person name="Gautier V."/>
            <person name="Ament-Velasquez S.L."/>
            <person name="Kruys A."/>
            <person name="Hutchinson M.I."/>
            <person name="Powell A.J."/>
            <person name="Barry K."/>
            <person name="Miller A.N."/>
            <person name="Grigoriev I.V."/>
            <person name="Debuchy R."/>
            <person name="Gladieux P."/>
            <person name="Hiltunen Thoren M."/>
            <person name="Johannesson H."/>
        </authorList>
    </citation>
    <scope>NUCLEOTIDE SEQUENCE</scope>
    <source>
        <strain evidence="8">CBS 538.74</strain>
    </source>
</reference>
<feature type="transmembrane region" description="Helical" evidence="7">
    <location>
        <begin position="103"/>
        <end position="126"/>
    </location>
</feature>
<sequence>MEAKYLGEREKVIAVERLRANQMGVFASREWRWDHVWETWCWFVAIVPPSIASGGIGTIAQNTGGDTKKKCTSVMVFIGMCTGNVIGPLLYDESQAPLYRSGLISNLIMFAVVGRVSAIIPFYLMYLNHRHAKRREELGKSAVMVDESMMGKNQMEDSKAVGIEEGAEGANRRKALEEDNAL</sequence>
<dbReference type="GO" id="GO:0016020">
    <property type="term" value="C:membrane"/>
    <property type="evidence" value="ECO:0007669"/>
    <property type="project" value="UniProtKB-SubCell"/>
</dbReference>
<evidence type="ECO:0000256" key="4">
    <source>
        <dbReference type="ARBA" id="ARBA00022989"/>
    </source>
</evidence>
<comment type="subcellular location">
    <subcellularLocation>
        <location evidence="1">Membrane</location>
        <topology evidence="1">Multi-pass membrane protein</topology>
    </subcellularLocation>
</comment>
<proteinExistence type="predicted"/>
<protein>
    <recommendedName>
        <fullName evidence="10">MFS general substrate transporter</fullName>
    </recommendedName>
</protein>
<evidence type="ECO:0000313" key="8">
    <source>
        <dbReference type="EMBL" id="KAK4154810.1"/>
    </source>
</evidence>
<evidence type="ECO:0000256" key="5">
    <source>
        <dbReference type="ARBA" id="ARBA00023136"/>
    </source>
</evidence>
<reference evidence="8" key="2">
    <citation type="submission" date="2023-05" db="EMBL/GenBank/DDBJ databases">
        <authorList>
            <consortium name="Lawrence Berkeley National Laboratory"/>
            <person name="Steindorff A."/>
            <person name="Hensen N."/>
            <person name="Bonometti L."/>
            <person name="Westerberg I."/>
            <person name="Brannstrom I.O."/>
            <person name="Guillou S."/>
            <person name="Cros-Aarteil S."/>
            <person name="Calhoun S."/>
            <person name="Haridas S."/>
            <person name="Kuo A."/>
            <person name="Mondo S."/>
            <person name="Pangilinan J."/>
            <person name="Riley R."/>
            <person name="Labutti K."/>
            <person name="Andreopoulos B."/>
            <person name="Lipzen A."/>
            <person name="Chen C."/>
            <person name="Yanf M."/>
            <person name="Daum C."/>
            <person name="Ng V."/>
            <person name="Clum A."/>
            <person name="Ohm R."/>
            <person name="Martin F."/>
            <person name="Silar P."/>
            <person name="Natvig D."/>
            <person name="Lalanne C."/>
            <person name="Gautier V."/>
            <person name="Ament-Velasquez S.L."/>
            <person name="Kruys A."/>
            <person name="Hutchinson M.I."/>
            <person name="Powell A.J."/>
            <person name="Barry K."/>
            <person name="Miller A.N."/>
            <person name="Grigoriev I.V."/>
            <person name="Debuchy R."/>
            <person name="Gladieux P."/>
            <person name="Thoren M.H."/>
            <person name="Johannesson H."/>
        </authorList>
    </citation>
    <scope>NUCLEOTIDE SEQUENCE</scope>
    <source>
        <strain evidence="8">CBS 538.74</strain>
    </source>
</reference>
<organism evidence="8 9">
    <name type="scientific">Chaetomidium leptoderma</name>
    <dbReference type="NCBI Taxonomy" id="669021"/>
    <lineage>
        <taxon>Eukaryota</taxon>
        <taxon>Fungi</taxon>
        <taxon>Dikarya</taxon>
        <taxon>Ascomycota</taxon>
        <taxon>Pezizomycotina</taxon>
        <taxon>Sordariomycetes</taxon>
        <taxon>Sordariomycetidae</taxon>
        <taxon>Sordariales</taxon>
        <taxon>Chaetomiaceae</taxon>
        <taxon>Chaetomidium</taxon>
    </lineage>
</organism>
<comment type="caution">
    <text evidence="8">The sequence shown here is derived from an EMBL/GenBank/DDBJ whole genome shotgun (WGS) entry which is preliminary data.</text>
</comment>
<accession>A0AAN6VP37</accession>
<dbReference type="Proteomes" id="UP001302745">
    <property type="component" value="Unassembled WGS sequence"/>
</dbReference>
<gene>
    <name evidence="8" type="ORF">C8A00DRAFT_32406</name>
</gene>
<dbReference type="EMBL" id="MU856902">
    <property type="protein sequence ID" value="KAK4154810.1"/>
    <property type="molecule type" value="Genomic_DNA"/>
</dbReference>
<feature type="compositionally biased region" description="Basic and acidic residues" evidence="6">
    <location>
        <begin position="170"/>
        <end position="182"/>
    </location>
</feature>
<keyword evidence="3 7" id="KW-0812">Transmembrane</keyword>
<dbReference type="PANTHER" id="PTHR43791:SF73">
    <property type="entry name" value="TRANSPORTER, PUTATIVE-RELATED"/>
    <property type="match status" value="1"/>
</dbReference>
<evidence type="ECO:0000256" key="2">
    <source>
        <dbReference type="ARBA" id="ARBA00022448"/>
    </source>
</evidence>
<dbReference type="AlphaFoldDB" id="A0AAN6VP37"/>
<evidence type="ECO:0000256" key="6">
    <source>
        <dbReference type="SAM" id="MobiDB-lite"/>
    </source>
</evidence>
<keyword evidence="9" id="KW-1185">Reference proteome</keyword>
<dbReference type="GO" id="GO:0022857">
    <property type="term" value="F:transmembrane transporter activity"/>
    <property type="evidence" value="ECO:0007669"/>
    <property type="project" value="TreeGrafter"/>
</dbReference>
<feature type="region of interest" description="Disordered" evidence="6">
    <location>
        <begin position="156"/>
        <end position="182"/>
    </location>
</feature>
<evidence type="ECO:0008006" key="10">
    <source>
        <dbReference type="Google" id="ProtNLM"/>
    </source>
</evidence>
<name>A0AAN6VP37_9PEZI</name>
<keyword evidence="5 7" id="KW-0472">Membrane</keyword>
<dbReference type="PANTHER" id="PTHR43791">
    <property type="entry name" value="PERMEASE-RELATED"/>
    <property type="match status" value="1"/>
</dbReference>
<keyword evidence="4 7" id="KW-1133">Transmembrane helix</keyword>
<evidence type="ECO:0000256" key="3">
    <source>
        <dbReference type="ARBA" id="ARBA00022692"/>
    </source>
</evidence>
<evidence type="ECO:0000256" key="1">
    <source>
        <dbReference type="ARBA" id="ARBA00004141"/>
    </source>
</evidence>
<evidence type="ECO:0000256" key="7">
    <source>
        <dbReference type="SAM" id="Phobius"/>
    </source>
</evidence>
<evidence type="ECO:0000313" key="9">
    <source>
        <dbReference type="Proteomes" id="UP001302745"/>
    </source>
</evidence>
<feature type="transmembrane region" description="Helical" evidence="7">
    <location>
        <begin position="72"/>
        <end position="91"/>
    </location>
</feature>